<feature type="chain" id="PRO_5040459699" evidence="2">
    <location>
        <begin position="20"/>
        <end position="91"/>
    </location>
</feature>
<feature type="compositionally biased region" description="Basic residues" evidence="1">
    <location>
        <begin position="30"/>
        <end position="60"/>
    </location>
</feature>
<feature type="region of interest" description="Disordered" evidence="1">
    <location>
        <begin position="19"/>
        <end position="91"/>
    </location>
</feature>
<evidence type="ECO:0000256" key="1">
    <source>
        <dbReference type="SAM" id="MobiDB-lite"/>
    </source>
</evidence>
<evidence type="ECO:0000313" key="3">
    <source>
        <dbReference type="EMBL" id="KAJ8047994.1"/>
    </source>
</evidence>
<feature type="compositionally biased region" description="Polar residues" evidence="1">
    <location>
        <begin position="64"/>
        <end position="80"/>
    </location>
</feature>
<evidence type="ECO:0000313" key="4">
    <source>
        <dbReference type="Proteomes" id="UP001152320"/>
    </source>
</evidence>
<keyword evidence="4" id="KW-1185">Reference proteome</keyword>
<gene>
    <name evidence="3" type="ORF">HOLleu_00138</name>
</gene>
<protein>
    <submittedName>
        <fullName evidence="3">Uncharacterized protein</fullName>
    </submittedName>
</protein>
<name>A0A9Q1CNY9_HOLLE</name>
<reference evidence="3" key="1">
    <citation type="submission" date="2021-10" db="EMBL/GenBank/DDBJ databases">
        <title>Tropical sea cucumber genome reveals ecological adaptation and Cuvierian tubules defense mechanism.</title>
        <authorList>
            <person name="Chen T."/>
        </authorList>
    </citation>
    <scope>NUCLEOTIDE SEQUENCE</scope>
    <source>
        <strain evidence="3">Nanhai2018</strain>
        <tissue evidence="3">Muscle</tissue>
    </source>
</reference>
<dbReference type="AlphaFoldDB" id="A0A9Q1CNY9"/>
<accession>A0A9Q1CNY9</accession>
<proteinExistence type="predicted"/>
<organism evidence="3 4">
    <name type="scientific">Holothuria leucospilota</name>
    <name type="common">Black long sea cucumber</name>
    <name type="synonym">Mertensiothuria leucospilota</name>
    <dbReference type="NCBI Taxonomy" id="206669"/>
    <lineage>
        <taxon>Eukaryota</taxon>
        <taxon>Metazoa</taxon>
        <taxon>Echinodermata</taxon>
        <taxon>Eleutherozoa</taxon>
        <taxon>Echinozoa</taxon>
        <taxon>Holothuroidea</taxon>
        <taxon>Aspidochirotacea</taxon>
        <taxon>Aspidochirotida</taxon>
        <taxon>Holothuriidae</taxon>
        <taxon>Holothuria</taxon>
    </lineage>
</organism>
<comment type="caution">
    <text evidence="3">The sequence shown here is derived from an EMBL/GenBank/DDBJ whole genome shotgun (WGS) entry which is preliminary data.</text>
</comment>
<feature type="signal peptide" evidence="2">
    <location>
        <begin position="1"/>
        <end position="19"/>
    </location>
</feature>
<dbReference type="Proteomes" id="UP001152320">
    <property type="component" value="Chromosome 1"/>
</dbReference>
<keyword evidence="2" id="KW-0732">Signal</keyword>
<evidence type="ECO:0000256" key="2">
    <source>
        <dbReference type="SAM" id="SignalP"/>
    </source>
</evidence>
<dbReference type="EMBL" id="JAIZAY010000001">
    <property type="protein sequence ID" value="KAJ8047994.1"/>
    <property type="molecule type" value="Genomic_DNA"/>
</dbReference>
<sequence>MKTTVVFLIVAALVTVSFQSKSDESERAARHLKNNRRFRGHHHHTPGHHHHTSGRQHHTSGHTVSNNVLSNFKTGHNTARNGEPCTGLING</sequence>